<dbReference type="RefSeq" id="WP_006682997.1">
    <property type="nucleotide sequence ID" value="NZ_CAFB01000050.1"/>
</dbReference>
<evidence type="ECO:0000256" key="4">
    <source>
        <dbReference type="ARBA" id="ARBA00022723"/>
    </source>
</evidence>
<evidence type="ECO:0000313" key="11">
    <source>
        <dbReference type="EMBL" id="CCD29899.1"/>
    </source>
</evidence>
<dbReference type="PANTHER" id="PTHR11733">
    <property type="entry name" value="ZINC METALLOPROTEASE FAMILY M13 NEPRILYSIN-RELATED"/>
    <property type="match status" value="1"/>
</dbReference>
<dbReference type="EC" id="3.4.24.71" evidence="11"/>
<dbReference type="InterPro" id="IPR008753">
    <property type="entry name" value="Peptidase_M13_N"/>
</dbReference>
<evidence type="ECO:0000256" key="3">
    <source>
        <dbReference type="ARBA" id="ARBA00022670"/>
    </source>
</evidence>
<feature type="signal peptide" evidence="8">
    <location>
        <begin position="1"/>
        <end position="24"/>
    </location>
</feature>
<dbReference type="AlphaFoldDB" id="G2JAU7"/>
<keyword evidence="12" id="KW-1185">Reference proteome</keyword>
<dbReference type="CDD" id="cd08662">
    <property type="entry name" value="M13"/>
    <property type="match status" value="1"/>
</dbReference>
<name>G2JAU7_9BURK</name>
<gene>
    <name evidence="11" type="ORF">CAGGBEG34_320031</name>
</gene>
<keyword evidence="7" id="KW-0482">Metalloprotease</keyword>
<dbReference type="GO" id="GO:0016485">
    <property type="term" value="P:protein processing"/>
    <property type="evidence" value="ECO:0007669"/>
    <property type="project" value="TreeGrafter"/>
</dbReference>
<keyword evidence="6" id="KW-0862">Zinc</keyword>
<keyword evidence="5 11" id="KW-0378">Hydrolase</keyword>
<evidence type="ECO:0000313" key="12">
    <source>
        <dbReference type="Proteomes" id="UP000054051"/>
    </source>
</evidence>
<keyword evidence="8" id="KW-0732">Signal</keyword>
<dbReference type="GO" id="GO:0004222">
    <property type="term" value="F:metalloendopeptidase activity"/>
    <property type="evidence" value="ECO:0007669"/>
    <property type="project" value="UniProtKB-EC"/>
</dbReference>
<evidence type="ECO:0000259" key="10">
    <source>
        <dbReference type="Pfam" id="PF05649"/>
    </source>
</evidence>
<dbReference type="PROSITE" id="PS51257">
    <property type="entry name" value="PROKAR_LIPOPROTEIN"/>
    <property type="match status" value="1"/>
</dbReference>
<dbReference type="InterPro" id="IPR000718">
    <property type="entry name" value="Peptidase_M13"/>
</dbReference>
<comment type="similarity">
    <text evidence="2">Belongs to the peptidase M13 family.</text>
</comment>
<feature type="chain" id="PRO_5003432085" evidence="8">
    <location>
        <begin position="25"/>
        <end position="692"/>
    </location>
</feature>
<proteinExistence type="inferred from homology"/>
<comment type="caution">
    <text evidence="11">The sequence shown here is derived from an EMBL/GenBank/DDBJ whole genome shotgun (WGS) entry which is preliminary data.</text>
</comment>
<evidence type="ECO:0000256" key="6">
    <source>
        <dbReference type="ARBA" id="ARBA00022833"/>
    </source>
</evidence>
<evidence type="ECO:0000256" key="7">
    <source>
        <dbReference type="ARBA" id="ARBA00023049"/>
    </source>
</evidence>
<feature type="domain" description="Peptidase M13 C-terminal" evidence="9">
    <location>
        <begin position="485"/>
        <end position="689"/>
    </location>
</feature>
<evidence type="ECO:0000259" key="9">
    <source>
        <dbReference type="Pfam" id="PF01431"/>
    </source>
</evidence>
<sequence>MQTHRRAIVTACTAAFLLAACSNAGKSNQTDPTEPSFKENWLKPGEIDPDRRIACADLNQYVNAKWLSENPVPADKTDWGSFDILRDQSLQDQRAIAEAAAKNMGSAKAGSPEQLVGLFYAAGMDEAAIERAGFDPVKPELDAIAALHDTPSIVRYLSDTFSRGMEHVFILFRMADHKNSATQIAYVRQGGLGLPSPDYYTKERYADTRAAYTAHIARLLQLAGIDAGAAQRQAAQVLAFETRLAKVSLLPAELRDPEKRYHFVSVDEANAITPRLDWGAFFKAQGADVKNGFSLAPAKFFAEVNAMLTDTPVEQWQAYLRFHTLSDAAPHLSSAFQNENFAFFGKTINGQKEITPRWQRLIYTMDYAIGMALGQLYVKQHFSADAKKQAQALVDSLRAALKTRIETLDWMSEATRKKALEKWKTFLPKIGYPDQWRDWSGLKLTAGDYFGNRSAAAQFNHAYEMSRVGQPSDRKEWLMPPQIVNAYYNPTDNTINFPAAILQPPFFHPQADDALNYGGIGAVIGHEMIHGYDDQGSQFDAQGNRVNWWANADRQEFNARTAKLVEQFSQYEPLPGLHVNGELTLGENIGDLGGLGIAHDALQSALNEKPALAKHKIDGYTQPQRFFMNWGLVWRENIRPEALKVQLNTNPHAPGQYRAIGAPSNLSSFSEAFNCEAGDAMARDKEAQVKIW</sequence>
<dbReference type="GO" id="GO:0046872">
    <property type="term" value="F:metal ion binding"/>
    <property type="evidence" value="ECO:0007669"/>
    <property type="project" value="UniProtKB-KW"/>
</dbReference>
<dbReference type="InterPro" id="IPR024079">
    <property type="entry name" value="MetalloPept_cat_dom_sf"/>
</dbReference>
<dbReference type="Gene3D" id="3.40.390.10">
    <property type="entry name" value="Collagenase (Catalytic Domain)"/>
    <property type="match status" value="1"/>
</dbReference>
<keyword evidence="3" id="KW-0645">Protease</keyword>
<dbReference type="Pfam" id="PF01431">
    <property type="entry name" value="Peptidase_M13"/>
    <property type="match status" value="1"/>
</dbReference>
<protein>
    <submittedName>
        <fullName evidence="11">Metallopeptidase, M13 family</fullName>
        <ecNumber evidence="11">3.4.24.71</ecNumber>
    </submittedName>
</protein>
<dbReference type="Proteomes" id="UP000054051">
    <property type="component" value="Unassembled WGS sequence"/>
</dbReference>
<dbReference type="GO" id="GO:0005886">
    <property type="term" value="C:plasma membrane"/>
    <property type="evidence" value="ECO:0007669"/>
    <property type="project" value="TreeGrafter"/>
</dbReference>
<dbReference type="eggNOG" id="COG3590">
    <property type="taxonomic scope" value="Bacteria"/>
</dbReference>
<organism evidence="11 12">
    <name type="scientific">Candidatus Glomeribacter gigasporarum BEG34</name>
    <dbReference type="NCBI Taxonomy" id="1070319"/>
    <lineage>
        <taxon>Bacteria</taxon>
        <taxon>Pseudomonadati</taxon>
        <taxon>Pseudomonadota</taxon>
        <taxon>Betaproteobacteria</taxon>
        <taxon>Burkholderiales</taxon>
        <taxon>Burkholderiaceae</taxon>
        <taxon>Candidatus Glomeribacter</taxon>
    </lineage>
</organism>
<dbReference type="Pfam" id="PF05649">
    <property type="entry name" value="Peptidase_M13_N"/>
    <property type="match status" value="1"/>
</dbReference>
<dbReference type="Gene3D" id="1.10.1380.10">
    <property type="entry name" value="Neutral endopeptidase , domain2"/>
    <property type="match status" value="1"/>
</dbReference>
<evidence type="ECO:0000256" key="1">
    <source>
        <dbReference type="ARBA" id="ARBA00001947"/>
    </source>
</evidence>
<evidence type="ECO:0000256" key="2">
    <source>
        <dbReference type="ARBA" id="ARBA00007357"/>
    </source>
</evidence>
<reference evidence="11 12" key="1">
    <citation type="submission" date="2011-08" db="EMBL/GenBank/DDBJ databases">
        <title>The genome of the obligate endobacterium of an arbuscular mycorrhizal fungus reveals an interphylum network of nutritional interactions.</title>
        <authorList>
            <person name="Ghignone S."/>
            <person name="Salvioli A."/>
            <person name="Anca I."/>
            <person name="Lumini E."/>
            <person name="Ortu G."/>
            <person name="Petiti L."/>
            <person name="Cruveiller S."/>
            <person name="Bianciotto V."/>
            <person name="Piffanelli P."/>
            <person name="Lanfranco L."/>
            <person name="Bonfante P."/>
        </authorList>
    </citation>
    <scope>NUCLEOTIDE SEQUENCE [LARGE SCALE GENOMIC DNA]</scope>
    <source>
        <strain evidence="11 12">BEG34</strain>
    </source>
</reference>
<dbReference type="InterPro" id="IPR018497">
    <property type="entry name" value="Peptidase_M13_C"/>
</dbReference>
<dbReference type="PANTHER" id="PTHR11733:SF167">
    <property type="entry name" value="FI17812P1-RELATED"/>
    <property type="match status" value="1"/>
</dbReference>
<feature type="domain" description="Peptidase M13 N-terminal" evidence="10">
    <location>
        <begin position="55"/>
        <end position="433"/>
    </location>
</feature>
<dbReference type="InterPro" id="IPR042089">
    <property type="entry name" value="Peptidase_M13_dom_2"/>
</dbReference>
<dbReference type="EMBL" id="CAFB01000050">
    <property type="protein sequence ID" value="CCD29899.1"/>
    <property type="molecule type" value="Genomic_DNA"/>
</dbReference>
<dbReference type="PRINTS" id="PR00786">
    <property type="entry name" value="NEPRILYSIN"/>
</dbReference>
<dbReference type="SUPFAM" id="SSF55486">
    <property type="entry name" value="Metalloproteases ('zincins'), catalytic domain"/>
    <property type="match status" value="1"/>
</dbReference>
<evidence type="ECO:0000256" key="5">
    <source>
        <dbReference type="ARBA" id="ARBA00022801"/>
    </source>
</evidence>
<dbReference type="PROSITE" id="PS51885">
    <property type="entry name" value="NEPRILYSIN"/>
    <property type="match status" value="1"/>
</dbReference>
<evidence type="ECO:0000256" key="8">
    <source>
        <dbReference type="SAM" id="SignalP"/>
    </source>
</evidence>
<keyword evidence="4" id="KW-0479">Metal-binding</keyword>
<accession>G2JAU7</accession>
<comment type="cofactor">
    <cofactor evidence="1">
        <name>Zn(2+)</name>
        <dbReference type="ChEBI" id="CHEBI:29105"/>
    </cofactor>
</comment>
<dbReference type="STRING" id="1070319.CAGGBEG34_320031"/>